<dbReference type="PROSITE" id="PS51282">
    <property type="entry name" value="DWNN"/>
    <property type="match status" value="1"/>
</dbReference>
<dbReference type="InterPro" id="IPR001878">
    <property type="entry name" value="Znf_CCHC"/>
</dbReference>
<feature type="region of interest" description="Disordered" evidence="7">
    <location>
        <begin position="748"/>
        <end position="827"/>
    </location>
</feature>
<evidence type="ECO:0000256" key="7">
    <source>
        <dbReference type="SAM" id="MobiDB-lite"/>
    </source>
</evidence>
<dbReference type="PROSITE" id="PS00518">
    <property type="entry name" value="ZF_RING_1"/>
    <property type="match status" value="1"/>
</dbReference>
<dbReference type="PROSITE" id="PS50089">
    <property type="entry name" value="ZF_RING_2"/>
    <property type="match status" value="1"/>
</dbReference>
<feature type="region of interest" description="Disordered" evidence="7">
    <location>
        <begin position="594"/>
        <end position="720"/>
    </location>
</feature>
<dbReference type="Pfam" id="PF08783">
    <property type="entry name" value="DWNN"/>
    <property type="match status" value="1"/>
</dbReference>
<evidence type="ECO:0000256" key="6">
    <source>
        <dbReference type="PROSITE-ProRule" id="PRU00047"/>
    </source>
</evidence>
<dbReference type="Gene3D" id="3.30.40.10">
    <property type="entry name" value="Zinc/RING finger domain, C3HC4 (zinc finger)"/>
    <property type="match status" value="1"/>
</dbReference>
<keyword evidence="4" id="KW-0862">Zinc</keyword>
<evidence type="ECO:0000259" key="8">
    <source>
        <dbReference type="PROSITE" id="PS50089"/>
    </source>
</evidence>
<dbReference type="PANTHER" id="PTHR15439:SF11">
    <property type="entry name" value="E3 UBIQUITIN LIGASE PQT3-LIKE ISOFORM X1"/>
    <property type="match status" value="1"/>
</dbReference>
<keyword evidence="3 6" id="KW-0863">Zinc-finger</keyword>
<proteinExistence type="predicted"/>
<feature type="compositionally biased region" description="Low complexity" evidence="7">
    <location>
        <begin position="689"/>
        <end position="698"/>
    </location>
</feature>
<evidence type="ECO:0000259" key="9">
    <source>
        <dbReference type="PROSITE" id="PS50158"/>
    </source>
</evidence>
<feature type="domain" description="CCHC-type" evidence="9">
    <location>
        <begin position="465"/>
        <end position="479"/>
    </location>
</feature>
<reference evidence="11 12" key="1">
    <citation type="submission" date="2021-02" db="EMBL/GenBank/DDBJ databases">
        <title>Plant Genome Project.</title>
        <authorList>
            <person name="Zhang R.-G."/>
        </authorList>
    </citation>
    <scope>NUCLEOTIDE SEQUENCE [LARGE SCALE GENOMIC DNA]</scope>
    <source>
        <tissue evidence="11">Leaves</tissue>
    </source>
</reference>
<keyword evidence="2" id="KW-0479">Metal-binding</keyword>
<dbReference type="InterPro" id="IPR036875">
    <property type="entry name" value="Znf_CCHC_sf"/>
</dbReference>
<feature type="domain" description="RING-type" evidence="8">
    <location>
        <begin position="226"/>
        <end position="264"/>
    </location>
</feature>
<dbReference type="SUPFAM" id="SSF57850">
    <property type="entry name" value="RING/U-box"/>
    <property type="match status" value="1"/>
</dbReference>
<dbReference type="Gene3D" id="4.10.60.10">
    <property type="entry name" value="Zinc finger, CCHC-type"/>
    <property type="match status" value="1"/>
</dbReference>
<organism evidence="11 12">
    <name type="scientific">Xanthoceras sorbifolium</name>
    <dbReference type="NCBI Taxonomy" id="99658"/>
    <lineage>
        <taxon>Eukaryota</taxon>
        <taxon>Viridiplantae</taxon>
        <taxon>Streptophyta</taxon>
        <taxon>Embryophyta</taxon>
        <taxon>Tracheophyta</taxon>
        <taxon>Spermatophyta</taxon>
        <taxon>Magnoliopsida</taxon>
        <taxon>eudicotyledons</taxon>
        <taxon>Gunneridae</taxon>
        <taxon>Pentapetalae</taxon>
        <taxon>rosids</taxon>
        <taxon>malvids</taxon>
        <taxon>Sapindales</taxon>
        <taxon>Sapindaceae</taxon>
        <taxon>Xanthoceroideae</taxon>
        <taxon>Xanthoceras</taxon>
    </lineage>
</organism>
<comment type="subcellular location">
    <subcellularLocation>
        <location evidence="1">Nucleus</location>
    </subcellularLocation>
</comment>
<dbReference type="PANTHER" id="PTHR15439">
    <property type="entry name" value="RETINOBLASTOMA-BINDING PROTEIN 6"/>
    <property type="match status" value="1"/>
</dbReference>
<gene>
    <name evidence="11" type="ORF">JRO89_XS03G0296300</name>
</gene>
<evidence type="ECO:0000256" key="1">
    <source>
        <dbReference type="ARBA" id="ARBA00004123"/>
    </source>
</evidence>
<dbReference type="Gene3D" id="3.10.20.90">
    <property type="entry name" value="Phosphatidylinositol 3-kinase Catalytic Subunit, Chain A, domain 1"/>
    <property type="match status" value="1"/>
</dbReference>
<sequence>MAVRYKFRSSVNFDSVDIDGRPSISIRDLKSKIVQSKKLNVCQDFDLVFADALTGQEYTDETLQISSGSSVIIKRVPAGLVPSDKTHNGSFADFGVKVNNEVKTSCPMNMEINFDDFGVDLCPVPEATLSCSDDIDVDKNVYTGNGRKNVDATRCLEPPAVGCKKFEARDLSKAIPRGPVHSGNKENNILETKSKPYVQQCIKTGNTINVNTPDMQNANFPSELKCSLCNKFFKEAVMIPCCQHSFCEKCIRSLLVEKARCPKCFSSKCRAEDLLPNLSLRQAIEHFLESQILFDGSDNDLHRYASDGESGIQAKGMACAVTIPQKDSASPDSPTATGRGSNQVVADEYDSLLRNNTSVGGTGSCVIRLGGDKSLKSCSLPLKVKQTDGERLGSANPVNFKSQAVDSEDYADFQGESQPIQEEAEYIIKKKRGLWVNTSVLTLEVSGVDRNFMESGRHKKGDRTCYLCGSPDHFIRDCPAALNSNPMFHTGNAMFPGAMHGKVSPYWNGPPLPHMRPSANIYGNPGMMPFNAAMVPAAPYAVPTYVPSMFGSLPTYSGFMRMGGATAPVGYMERHPSCLRASDFQDREKKQKLDYENMRSEQFSDDVNKRRPSGEAKRLHDLKSRTNRERSESYSGDNGYTHRSHRKRYCDSKVDNDKHSFDDKHEKSSRSSIARELRPYHHSERLSSEVENMPSSSSWHADDIDRHKKHSRNSKKHNERMECHGDFSWSCYPTNKDKDVEMNRVKSDVKRHNQRHNSHSESGLEPSFSSDKKKRQEKKDLSHGSRHSRHNPKSVNDELNHDRWPMVRGSDKDSREDYRFYKRKRVY</sequence>
<dbReference type="EMBL" id="JAFEMO010000003">
    <property type="protein sequence ID" value="KAH7574441.1"/>
    <property type="molecule type" value="Genomic_DNA"/>
</dbReference>
<dbReference type="Pfam" id="PF00098">
    <property type="entry name" value="zf-CCHC"/>
    <property type="match status" value="1"/>
</dbReference>
<dbReference type="InterPro" id="IPR013083">
    <property type="entry name" value="Znf_RING/FYVE/PHD"/>
</dbReference>
<dbReference type="SUPFAM" id="SSF57756">
    <property type="entry name" value="Retrovirus zinc finger-like domains"/>
    <property type="match status" value="1"/>
</dbReference>
<dbReference type="InterPro" id="IPR017907">
    <property type="entry name" value="Znf_RING_CS"/>
</dbReference>
<keyword evidence="12" id="KW-1185">Reference proteome</keyword>
<feature type="compositionally biased region" description="Basic and acidic residues" evidence="7">
    <location>
        <begin position="606"/>
        <end position="632"/>
    </location>
</feature>
<evidence type="ECO:0000256" key="3">
    <source>
        <dbReference type="ARBA" id="ARBA00022771"/>
    </source>
</evidence>
<evidence type="ECO:0000256" key="4">
    <source>
        <dbReference type="ARBA" id="ARBA00022833"/>
    </source>
</evidence>
<dbReference type="CDD" id="cd16620">
    <property type="entry name" value="vRING-HC-C4C4_RBBP6"/>
    <property type="match status" value="1"/>
</dbReference>
<keyword evidence="5" id="KW-0539">Nucleus</keyword>
<evidence type="ECO:0000259" key="10">
    <source>
        <dbReference type="PROSITE" id="PS51282"/>
    </source>
</evidence>
<dbReference type="SMART" id="SM00343">
    <property type="entry name" value="ZnF_C2HC"/>
    <property type="match status" value="1"/>
</dbReference>
<dbReference type="InterPro" id="IPR014891">
    <property type="entry name" value="DWNN_domain"/>
</dbReference>
<name>A0ABQ8ICP3_9ROSI</name>
<dbReference type="InterPro" id="IPR033489">
    <property type="entry name" value="RBBP6"/>
</dbReference>
<evidence type="ECO:0000256" key="2">
    <source>
        <dbReference type="ARBA" id="ARBA00022723"/>
    </source>
</evidence>
<evidence type="ECO:0000313" key="12">
    <source>
        <dbReference type="Proteomes" id="UP000827721"/>
    </source>
</evidence>
<evidence type="ECO:0000256" key="5">
    <source>
        <dbReference type="ARBA" id="ARBA00023242"/>
    </source>
</evidence>
<evidence type="ECO:0000313" key="11">
    <source>
        <dbReference type="EMBL" id="KAH7574441.1"/>
    </source>
</evidence>
<comment type="caution">
    <text evidence="11">The sequence shown here is derived from an EMBL/GenBank/DDBJ whole genome shotgun (WGS) entry which is preliminary data.</text>
</comment>
<feature type="compositionally biased region" description="Basic residues" evidence="7">
    <location>
        <begin position="707"/>
        <end position="718"/>
    </location>
</feature>
<dbReference type="SMART" id="SM01180">
    <property type="entry name" value="DWNN"/>
    <property type="match status" value="1"/>
</dbReference>
<feature type="domain" description="DWNN" evidence="10">
    <location>
        <begin position="3"/>
        <end position="77"/>
    </location>
</feature>
<dbReference type="SMART" id="SM00184">
    <property type="entry name" value="RING"/>
    <property type="match status" value="1"/>
</dbReference>
<protein>
    <submittedName>
        <fullName evidence="11">Uncharacterized protein</fullName>
    </submittedName>
</protein>
<accession>A0ABQ8ICP3</accession>
<dbReference type="Proteomes" id="UP000827721">
    <property type="component" value="Unassembled WGS sequence"/>
</dbReference>
<feature type="compositionally biased region" description="Basic and acidic residues" evidence="7">
    <location>
        <begin position="795"/>
        <end position="820"/>
    </location>
</feature>
<dbReference type="InterPro" id="IPR001841">
    <property type="entry name" value="Znf_RING"/>
</dbReference>
<dbReference type="Pfam" id="PF13923">
    <property type="entry name" value="zf-C3HC4_2"/>
    <property type="match status" value="1"/>
</dbReference>
<dbReference type="PROSITE" id="PS50158">
    <property type="entry name" value="ZF_CCHC"/>
    <property type="match status" value="1"/>
</dbReference>
<feature type="compositionally biased region" description="Basic and acidic residues" evidence="7">
    <location>
        <begin position="649"/>
        <end position="688"/>
    </location>
</feature>